<proteinExistence type="predicted"/>
<evidence type="ECO:0000256" key="5">
    <source>
        <dbReference type="ARBA" id="ARBA00023136"/>
    </source>
</evidence>
<feature type="domain" description="DUF4131" evidence="8">
    <location>
        <begin position="4"/>
        <end position="101"/>
    </location>
</feature>
<dbReference type="EMBL" id="BART01007570">
    <property type="protein sequence ID" value="GAG59826.1"/>
    <property type="molecule type" value="Genomic_DNA"/>
</dbReference>
<dbReference type="PANTHER" id="PTHR30619">
    <property type="entry name" value="DNA INTERNALIZATION/COMPETENCE PROTEIN COMEC/REC2"/>
    <property type="match status" value="1"/>
</dbReference>
<reference evidence="9" key="1">
    <citation type="journal article" date="2014" name="Front. Microbiol.">
        <title>High frequency of phylogenetically diverse reductive dehalogenase-homologous genes in deep subseafloor sedimentary metagenomes.</title>
        <authorList>
            <person name="Kawai M."/>
            <person name="Futagami T."/>
            <person name="Toyoda A."/>
            <person name="Takaki Y."/>
            <person name="Nishi S."/>
            <person name="Hori S."/>
            <person name="Arai W."/>
            <person name="Tsubouchi T."/>
            <person name="Morono Y."/>
            <person name="Uchiyama I."/>
            <person name="Ito T."/>
            <person name="Fujiyama A."/>
            <person name="Inagaki F."/>
            <person name="Takami H."/>
        </authorList>
    </citation>
    <scope>NUCLEOTIDE SEQUENCE</scope>
    <source>
        <strain evidence="9">Expedition CK06-06</strain>
    </source>
</reference>
<feature type="transmembrane region" description="Helical" evidence="6">
    <location>
        <begin position="303"/>
        <end position="326"/>
    </location>
</feature>
<dbReference type="NCBIfam" id="TIGR00360">
    <property type="entry name" value="ComEC_N-term"/>
    <property type="match status" value="1"/>
</dbReference>
<feature type="non-terminal residue" evidence="9">
    <location>
        <position position="456"/>
    </location>
</feature>
<keyword evidence="3 6" id="KW-0812">Transmembrane</keyword>
<feature type="domain" description="ComEC/Rec2-related protein" evidence="7">
    <location>
        <begin position="141"/>
        <end position="418"/>
    </location>
</feature>
<feature type="transmembrane region" description="Helical" evidence="6">
    <location>
        <begin position="397"/>
        <end position="417"/>
    </location>
</feature>
<evidence type="ECO:0000256" key="1">
    <source>
        <dbReference type="ARBA" id="ARBA00004651"/>
    </source>
</evidence>
<feature type="transmembrane region" description="Helical" evidence="6">
    <location>
        <begin position="263"/>
        <end position="282"/>
    </location>
</feature>
<accession>X1AII7</accession>
<dbReference type="Pfam" id="PF13567">
    <property type="entry name" value="DUF4131"/>
    <property type="match status" value="1"/>
</dbReference>
<dbReference type="InterPro" id="IPR025405">
    <property type="entry name" value="DUF4131"/>
</dbReference>
<evidence type="ECO:0000256" key="2">
    <source>
        <dbReference type="ARBA" id="ARBA00022475"/>
    </source>
</evidence>
<organism evidence="9">
    <name type="scientific">marine sediment metagenome</name>
    <dbReference type="NCBI Taxonomy" id="412755"/>
    <lineage>
        <taxon>unclassified sequences</taxon>
        <taxon>metagenomes</taxon>
        <taxon>ecological metagenomes</taxon>
    </lineage>
</organism>
<keyword evidence="5 6" id="KW-0472">Membrane</keyword>
<evidence type="ECO:0000259" key="7">
    <source>
        <dbReference type="Pfam" id="PF03772"/>
    </source>
</evidence>
<evidence type="ECO:0000313" key="9">
    <source>
        <dbReference type="EMBL" id="GAG59826.1"/>
    </source>
</evidence>
<feature type="transmembrane region" description="Helical" evidence="6">
    <location>
        <begin position="194"/>
        <end position="217"/>
    </location>
</feature>
<dbReference type="GO" id="GO:0005886">
    <property type="term" value="C:plasma membrane"/>
    <property type="evidence" value="ECO:0007669"/>
    <property type="project" value="UniProtKB-SubCell"/>
</dbReference>
<dbReference type="PANTHER" id="PTHR30619:SF1">
    <property type="entry name" value="RECOMBINATION PROTEIN 2"/>
    <property type="match status" value="1"/>
</dbReference>
<feature type="transmembrane region" description="Helical" evidence="6">
    <location>
        <begin position="165"/>
        <end position="188"/>
    </location>
</feature>
<feature type="non-terminal residue" evidence="9">
    <location>
        <position position="1"/>
    </location>
</feature>
<feature type="transmembrane region" description="Helical" evidence="6">
    <location>
        <begin position="238"/>
        <end position="257"/>
    </location>
</feature>
<evidence type="ECO:0000259" key="8">
    <source>
        <dbReference type="Pfam" id="PF13567"/>
    </source>
</evidence>
<evidence type="ECO:0000256" key="6">
    <source>
        <dbReference type="SAM" id="Phobius"/>
    </source>
</evidence>
<comment type="subcellular location">
    <subcellularLocation>
        <location evidence="1">Cell membrane</location>
        <topology evidence="1">Multi-pass membrane protein</topology>
    </subcellularLocation>
</comment>
<name>X1AII7_9ZZZZ</name>
<dbReference type="AlphaFoldDB" id="X1AII7"/>
<gene>
    <name evidence="9" type="ORF">S01H4_17202</name>
</gene>
<dbReference type="InterPro" id="IPR052159">
    <property type="entry name" value="Competence_DNA_uptake"/>
</dbReference>
<comment type="caution">
    <text evidence="9">The sequence shown here is derived from an EMBL/GenBank/DDBJ whole genome shotgun (WGS) entry which is preliminary data.</text>
</comment>
<keyword evidence="2" id="KW-1003">Cell membrane</keyword>
<dbReference type="InterPro" id="IPR004477">
    <property type="entry name" value="ComEC_N"/>
</dbReference>
<evidence type="ECO:0000256" key="3">
    <source>
        <dbReference type="ARBA" id="ARBA00022692"/>
    </source>
</evidence>
<sequence>CLQFYNNQTVEIKGIVNSDPEIKEKTTHLPLSATEIKLDKEWHEVSGTALLFVPRYPTYSYGDVLLVTGELETPPQLNDFDYKDYLAHQGIYSTMLYPEIEIVGTGKGFKPLEWVYSLRNRLSQTLAEVLPEPQASLAQGIILGIRGNIPSSVKADFSHTGTAHLLAISGLHLSIVAGILLSIGIWLFGKKHYLYIWLALGIIWLYALLTGMHPPVIRGAIMASLFLTAELLGRQRTAITALAFAAAIMVGINPQIMRDAASQLSFLAMAGLIFIFPPLQALGRRAVKATLGEDRAAASVANLITDSFSVTLGAIIAVWPLVAYYFGIISFVGLPATFLVLLALPGIIITGALAGGLGLIVLPVAQALAWLAWFLLSYMLLVVNGFAAIPLSSIEVGAINTNLIWTYYLVLALALWLNSHRRQAGTLTTKSLISVKPGMNKITNFVSKLPKKWVIP</sequence>
<feature type="transmembrane region" description="Helical" evidence="6">
    <location>
        <begin position="338"/>
        <end position="361"/>
    </location>
</feature>
<dbReference type="Pfam" id="PF03772">
    <property type="entry name" value="Competence"/>
    <property type="match status" value="1"/>
</dbReference>
<evidence type="ECO:0000256" key="4">
    <source>
        <dbReference type="ARBA" id="ARBA00022989"/>
    </source>
</evidence>
<keyword evidence="4 6" id="KW-1133">Transmembrane helix</keyword>
<feature type="transmembrane region" description="Helical" evidence="6">
    <location>
        <begin position="368"/>
        <end position="391"/>
    </location>
</feature>
<evidence type="ECO:0008006" key="10">
    <source>
        <dbReference type="Google" id="ProtNLM"/>
    </source>
</evidence>
<protein>
    <recommendedName>
        <fullName evidence="10">ComEC/Rec2-related protein domain-containing protein</fullName>
    </recommendedName>
</protein>